<evidence type="ECO:0000259" key="2">
    <source>
        <dbReference type="Pfam" id="PF01337"/>
    </source>
</evidence>
<gene>
    <name evidence="3" type="ORF">J3492_03935</name>
</gene>
<comment type="similarity">
    <text evidence="1">Belongs to the barstar family.</text>
</comment>
<dbReference type="RefSeq" id="WP_207990105.1">
    <property type="nucleotide sequence ID" value="NZ_JAGBKM010000004.1"/>
</dbReference>
<evidence type="ECO:0000313" key="3">
    <source>
        <dbReference type="EMBL" id="MBO1530362.1"/>
    </source>
</evidence>
<reference evidence="3 4" key="1">
    <citation type="submission" date="2021-03" db="EMBL/GenBank/DDBJ databases">
        <authorList>
            <person name="Shang D.-D."/>
            <person name="Du Z.-J."/>
            <person name="Chen G.-J."/>
        </authorList>
    </citation>
    <scope>NUCLEOTIDE SEQUENCE [LARGE SCALE GENOMIC DNA]</scope>
    <source>
        <strain evidence="3 4">F1192</strain>
    </source>
</reference>
<dbReference type="SUPFAM" id="SSF52038">
    <property type="entry name" value="Barstar-related"/>
    <property type="match status" value="1"/>
</dbReference>
<protein>
    <submittedName>
        <fullName evidence="3">Barstar family protein</fullName>
    </submittedName>
</protein>
<dbReference type="Proteomes" id="UP000664554">
    <property type="component" value="Unassembled WGS sequence"/>
</dbReference>
<dbReference type="Pfam" id="PF01337">
    <property type="entry name" value="Barstar"/>
    <property type="match status" value="1"/>
</dbReference>
<organism evidence="3 4">
    <name type="scientific">Psychrobacter coccoides</name>
    <dbReference type="NCBI Taxonomy" id="2818440"/>
    <lineage>
        <taxon>Bacteria</taxon>
        <taxon>Pseudomonadati</taxon>
        <taxon>Pseudomonadota</taxon>
        <taxon>Gammaproteobacteria</taxon>
        <taxon>Moraxellales</taxon>
        <taxon>Moraxellaceae</taxon>
        <taxon>Psychrobacter</taxon>
    </lineage>
</organism>
<proteinExistence type="inferred from homology"/>
<evidence type="ECO:0000256" key="1">
    <source>
        <dbReference type="ARBA" id="ARBA00006845"/>
    </source>
</evidence>
<feature type="domain" description="Barstar (barnase inhibitor)" evidence="2">
    <location>
        <begin position="28"/>
        <end position="104"/>
    </location>
</feature>
<comment type="caution">
    <text evidence="3">The sequence shown here is derived from an EMBL/GenBank/DDBJ whole genome shotgun (WGS) entry which is preliminary data.</text>
</comment>
<dbReference type="EMBL" id="JAGBKM010000004">
    <property type="protein sequence ID" value="MBO1530362.1"/>
    <property type="molecule type" value="Genomic_DNA"/>
</dbReference>
<evidence type="ECO:0000313" key="4">
    <source>
        <dbReference type="Proteomes" id="UP000664554"/>
    </source>
</evidence>
<accession>A0ABS3NLS1</accession>
<dbReference type="Gene3D" id="3.30.370.10">
    <property type="entry name" value="Barstar-like"/>
    <property type="match status" value="1"/>
</dbReference>
<name>A0ABS3NLS1_9GAMM</name>
<dbReference type="InterPro" id="IPR035905">
    <property type="entry name" value="Barstar-like_sf"/>
</dbReference>
<keyword evidence="4" id="KW-1185">Reference proteome</keyword>
<dbReference type="InterPro" id="IPR000468">
    <property type="entry name" value="Barstar"/>
</dbReference>
<sequence length="119" mass="13323">MSQAIHYIGQNDVNQKATTPNARVPQQAVNIPVGEILDKQTLLTALAEACHFPSYFAHNWDSAWDCLTDSEVTDLTLNITTIECINTEDFNVFKTIIEDAYRDFGKPQLWVIVPPANDA</sequence>